<reference evidence="3" key="1">
    <citation type="submission" date="2018-02" db="EMBL/GenBank/DDBJ databases">
        <authorList>
            <person name="Moore K."/>
            <person name="Momper L."/>
        </authorList>
    </citation>
    <scope>NUCLEOTIDE SEQUENCE [LARGE SCALE GENOMIC DNA]</scope>
    <source>
        <strain evidence="3">ULC18</strain>
    </source>
</reference>
<evidence type="ECO:0000313" key="2">
    <source>
        <dbReference type="EMBL" id="PSB28666.1"/>
    </source>
</evidence>
<dbReference type="OrthoDB" id="9780269at2"/>
<gene>
    <name evidence="2" type="ORF">C7B82_12870</name>
</gene>
<dbReference type="Pfam" id="PF01738">
    <property type="entry name" value="DLH"/>
    <property type="match status" value="1"/>
</dbReference>
<dbReference type="Proteomes" id="UP000239576">
    <property type="component" value="Unassembled WGS sequence"/>
</dbReference>
<reference evidence="2 3" key="2">
    <citation type="submission" date="2018-03" db="EMBL/GenBank/DDBJ databases">
        <title>The ancient ancestry and fast evolution of plastids.</title>
        <authorList>
            <person name="Moore K.R."/>
            <person name="Magnabosco C."/>
            <person name="Momper L."/>
            <person name="Gold D.A."/>
            <person name="Bosak T."/>
            <person name="Fournier G.P."/>
        </authorList>
    </citation>
    <scope>NUCLEOTIDE SEQUENCE [LARGE SCALE GENOMIC DNA]</scope>
    <source>
        <strain evidence="2 3">ULC18</strain>
    </source>
</reference>
<dbReference type="InterPro" id="IPR002925">
    <property type="entry name" value="Dienelactn_hydro"/>
</dbReference>
<dbReference type="Gene3D" id="3.40.50.1820">
    <property type="entry name" value="alpha/beta hydrolase"/>
    <property type="match status" value="1"/>
</dbReference>
<comment type="caution">
    <text evidence="2">The sequence shown here is derived from an EMBL/GenBank/DDBJ whole genome shotgun (WGS) entry which is preliminary data.</text>
</comment>
<evidence type="ECO:0000259" key="1">
    <source>
        <dbReference type="Pfam" id="PF01738"/>
    </source>
</evidence>
<dbReference type="EMBL" id="PVWK01000076">
    <property type="protein sequence ID" value="PSB28666.1"/>
    <property type="molecule type" value="Genomic_DNA"/>
</dbReference>
<dbReference type="RefSeq" id="WP_106256701.1">
    <property type="nucleotide sequence ID" value="NZ_CAWNSW010000100.1"/>
</dbReference>
<name>A0A2T1E7F1_9CYAN</name>
<dbReference type="InterPro" id="IPR029058">
    <property type="entry name" value="AB_hydrolase_fold"/>
</dbReference>
<keyword evidence="2" id="KW-0378">Hydrolase</keyword>
<feature type="domain" description="Dienelactone hydrolase" evidence="1">
    <location>
        <begin position="92"/>
        <end position="208"/>
    </location>
</feature>
<dbReference type="AlphaFoldDB" id="A0A2T1E7F1"/>
<dbReference type="GO" id="GO:0016787">
    <property type="term" value="F:hydrolase activity"/>
    <property type="evidence" value="ECO:0007669"/>
    <property type="project" value="UniProtKB-KW"/>
</dbReference>
<keyword evidence="3" id="KW-1185">Reference proteome</keyword>
<protein>
    <submittedName>
        <fullName evidence="2">Hydrolase</fullName>
    </submittedName>
</protein>
<organism evidence="2 3">
    <name type="scientific">Stenomitos frigidus ULC18</name>
    <dbReference type="NCBI Taxonomy" id="2107698"/>
    <lineage>
        <taxon>Bacteria</taxon>
        <taxon>Bacillati</taxon>
        <taxon>Cyanobacteriota</taxon>
        <taxon>Cyanophyceae</taxon>
        <taxon>Leptolyngbyales</taxon>
        <taxon>Leptolyngbyaceae</taxon>
        <taxon>Stenomitos</taxon>
    </lineage>
</organism>
<accession>A0A2T1E7F1</accession>
<sequence length="236" mass="25631">MQTTSRDNADEQSVSITAGSVQLEGILLVPDAAEGVILFAHDGSSSLYSTRNRYMAHVLHQAGLATLLLSLITSEEEVLDVRTKQFRLDVALLRARLVSATDWLIHNPNTCHLRIGYLGDGLAGGAALLAATVNPLALGAIALYNGQINIDHHQLLHVQAPTLLIVDGNDEQTVAINQYALSHIRVEKKLELISRASHLFAEPSALEEVARLASQWFKHYLTATAPRTSPDYPADS</sequence>
<dbReference type="SUPFAM" id="SSF53474">
    <property type="entry name" value="alpha/beta-Hydrolases"/>
    <property type="match status" value="1"/>
</dbReference>
<evidence type="ECO:0000313" key="3">
    <source>
        <dbReference type="Proteomes" id="UP000239576"/>
    </source>
</evidence>
<proteinExistence type="predicted"/>